<gene>
    <name evidence="4" type="ORF">H9704_11470</name>
</gene>
<dbReference type="Gene3D" id="3.40.630.190">
    <property type="entry name" value="LCP protein"/>
    <property type="match status" value="1"/>
</dbReference>
<dbReference type="AlphaFoldDB" id="A0A9D2N274"/>
<reference evidence="4" key="2">
    <citation type="submission" date="2021-04" db="EMBL/GenBank/DDBJ databases">
        <authorList>
            <person name="Gilroy R."/>
        </authorList>
    </citation>
    <scope>NUCLEOTIDE SEQUENCE</scope>
    <source>
        <strain evidence="4">CHK180-15479</strain>
    </source>
</reference>
<dbReference type="InterPro" id="IPR004474">
    <property type="entry name" value="LytR_CpsA_psr"/>
</dbReference>
<sequence length="359" mass="40365">MKKKSTRFLRVIQGILIFFGILLLAGASTFGILWWKGRENLLKGRPIIQEMERTVKGESNRTGKKSEEFLDEGEISYFGKKYRYKNDLINILCMGVDRTRLREDEAVYGEGGQADAIILLSLNAKNGAITLLHISRETIAEIELYTETGRYAGMEPKQLCLAYSYGDGREKSCENIGRAVSRLLYGTPIQAYLAVDMSVIRTLNDAIGGVEVVLAEDSSKFLANGTPGDTYLLMGDEAYDYVHYRDYKGEDAPIDSNAQRMVRQKQYLEGFIQKALEQSRRDLSLPLRLFGKITADMVTSLTPSDISYLASLAVKRENEVIRMESVPGKTILGDDGYARYLVDDEKLFALILGLFYEAE</sequence>
<protein>
    <submittedName>
        <fullName evidence="4">LCP family protein</fullName>
    </submittedName>
</protein>
<dbReference type="PANTHER" id="PTHR33392">
    <property type="entry name" value="POLYISOPRENYL-TEICHOIC ACID--PEPTIDOGLYCAN TEICHOIC ACID TRANSFERASE TAGU"/>
    <property type="match status" value="1"/>
</dbReference>
<evidence type="ECO:0000256" key="1">
    <source>
        <dbReference type="ARBA" id="ARBA00006068"/>
    </source>
</evidence>
<comment type="similarity">
    <text evidence="1">Belongs to the LytR/CpsA/Psr (LCP) family.</text>
</comment>
<feature type="domain" description="Cell envelope-related transcriptional attenuator" evidence="3">
    <location>
        <begin position="114"/>
        <end position="275"/>
    </location>
</feature>
<accession>A0A9D2N274</accession>
<reference evidence="4" key="1">
    <citation type="journal article" date="2021" name="PeerJ">
        <title>Extensive microbial diversity within the chicken gut microbiome revealed by metagenomics and culture.</title>
        <authorList>
            <person name="Gilroy R."/>
            <person name="Ravi A."/>
            <person name="Getino M."/>
            <person name="Pursley I."/>
            <person name="Horton D.L."/>
            <person name="Alikhan N.F."/>
            <person name="Baker D."/>
            <person name="Gharbi K."/>
            <person name="Hall N."/>
            <person name="Watson M."/>
            <person name="Adriaenssens E.M."/>
            <person name="Foster-Nyarko E."/>
            <person name="Jarju S."/>
            <person name="Secka A."/>
            <person name="Antonio M."/>
            <person name="Oren A."/>
            <person name="Chaudhuri R.R."/>
            <person name="La Ragione R."/>
            <person name="Hildebrand F."/>
            <person name="Pallen M.J."/>
        </authorList>
    </citation>
    <scope>NUCLEOTIDE SEQUENCE</scope>
    <source>
        <strain evidence="4">CHK180-15479</strain>
    </source>
</reference>
<evidence type="ECO:0000259" key="3">
    <source>
        <dbReference type="Pfam" id="PF03816"/>
    </source>
</evidence>
<dbReference type="Proteomes" id="UP000823910">
    <property type="component" value="Unassembled WGS sequence"/>
</dbReference>
<keyword evidence="2" id="KW-0472">Membrane</keyword>
<keyword evidence="2" id="KW-1133">Transmembrane helix</keyword>
<evidence type="ECO:0000313" key="5">
    <source>
        <dbReference type="Proteomes" id="UP000823910"/>
    </source>
</evidence>
<keyword evidence="2" id="KW-0812">Transmembrane</keyword>
<dbReference type="PANTHER" id="PTHR33392:SF6">
    <property type="entry name" value="POLYISOPRENYL-TEICHOIC ACID--PEPTIDOGLYCAN TEICHOIC ACID TRANSFERASE TAGU"/>
    <property type="match status" value="1"/>
</dbReference>
<dbReference type="EMBL" id="DWWT01000059">
    <property type="protein sequence ID" value="HJC06751.1"/>
    <property type="molecule type" value="Genomic_DNA"/>
</dbReference>
<dbReference type="Pfam" id="PF03816">
    <property type="entry name" value="LytR_cpsA_psr"/>
    <property type="match status" value="1"/>
</dbReference>
<evidence type="ECO:0000313" key="4">
    <source>
        <dbReference type="EMBL" id="HJC06751.1"/>
    </source>
</evidence>
<evidence type="ECO:0000256" key="2">
    <source>
        <dbReference type="SAM" id="Phobius"/>
    </source>
</evidence>
<name>A0A9D2N274_9FIRM</name>
<proteinExistence type="inferred from homology"/>
<organism evidence="4 5">
    <name type="scientific">Candidatus Enterocloster excrementipullorum</name>
    <dbReference type="NCBI Taxonomy" id="2838559"/>
    <lineage>
        <taxon>Bacteria</taxon>
        <taxon>Bacillati</taxon>
        <taxon>Bacillota</taxon>
        <taxon>Clostridia</taxon>
        <taxon>Lachnospirales</taxon>
        <taxon>Lachnospiraceae</taxon>
        <taxon>Enterocloster</taxon>
    </lineage>
</organism>
<comment type="caution">
    <text evidence="4">The sequence shown here is derived from an EMBL/GenBank/DDBJ whole genome shotgun (WGS) entry which is preliminary data.</text>
</comment>
<feature type="transmembrane region" description="Helical" evidence="2">
    <location>
        <begin position="12"/>
        <end position="35"/>
    </location>
</feature>
<dbReference type="InterPro" id="IPR050922">
    <property type="entry name" value="LytR/CpsA/Psr_CW_biosynth"/>
</dbReference>